<keyword evidence="3" id="KW-0067">ATP-binding</keyword>
<dbReference type="InterPro" id="IPR003593">
    <property type="entry name" value="AAA+_ATPase"/>
</dbReference>
<evidence type="ECO:0000256" key="1">
    <source>
        <dbReference type="ARBA" id="ARBA00022448"/>
    </source>
</evidence>
<evidence type="ECO:0000259" key="4">
    <source>
        <dbReference type="PROSITE" id="PS50893"/>
    </source>
</evidence>
<keyword evidence="6" id="KW-1185">Reference proteome</keyword>
<gene>
    <name evidence="5" type="ORF">J27TS8_22350</name>
</gene>
<dbReference type="InterPro" id="IPR003439">
    <property type="entry name" value="ABC_transporter-like_ATP-bd"/>
</dbReference>
<dbReference type="SMART" id="SM00382">
    <property type="entry name" value="AAA"/>
    <property type="match status" value="1"/>
</dbReference>
<evidence type="ECO:0000256" key="3">
    <source>
        <dbReference type="ARBA" id="ARBA00022840"/>
    </source>
</evidence>
<dbReference type="InterPro" id="IPR050153">
    <property type="entry name" value="Metal_Ion_Import_ABC"/>
</dbReference>
<dbReference type="CDD" id="cd03214">
    <property type="entry name" value="ABC_Iron-Siderophores_B12_Hemin"/>
    <property type="match status" value="1"/>
</dbReference>
<reference evidence="5" key="1">
    <citation type="submission" date="2021-03" db="EMBL/GenBank/DDBJ databases">
        <title>Antimicrobial resistance genes in bacteria isolated from Japanese honey, and their potential for conferring macrolide and lincosamide resistance in the American foulbrood pathogen Paenibacillus larvae.</title>
        <authorList>
            <person name="Okamoto M."/>
            <person name="Kumagai M."/>
            <person name="Kanamori H."/>
            <person name="Takamatsu D."/>
        </authorList>
    </citation>
    <scope>NUCLEOTIDE SEQUENCE</scope>
    <source>
        <strain evidence="5">J27TS8</strain>
    </source>
</reference>
<evidence type="ECO:0000313" key="6">
    <source>
        <dbReference type="Proteomes" id="UP000682111"/>
    </source>
</evidence>
<protein>
    <submittedName>
        <fullName evidence="5">ABC transporter</fullName>
    </submittedName>
</protein>
<dbReference type="Gene3D" id="3.40.50.300">
    <property type="entry name" value="P-loop containing nucleotide triphosphate hydrolases"/>
    <property type="match status" value="1"/>
</dbReference>
<dbReference type="AlphaFoldDB" id="A0A920BUE6"/>
<keyword evidence="1" id="KW-0813">Transport</keyword>
<dbReference type="GO" id="GO:0016887">
    <property type="term" value="F:ATP hydrolysis activity"/>
    <property type="evidence" value="ECO:0007669"/>
    <property type="project" value="InterPro"/>
</dbReference>
<dbReference type="OrthoDB" id="9806726at2"/>
<comment type="caution">
    <text evidence="5">The sequence shown here is derived from an EMBL/GenBank/DDBJ whole genome shotgun (WGS) entry which is preliminary data.</text>
</comment>
<accession>A0A920BUE6</accession>
<evidence type="ECO:0000256" key="2">
    <source>
        <dbReference type="ARBA" id="ARBA00022741"/>
    </source>
</evidence>
<dbReference type="PANTHER" id="PTHR42734:SF19">
    <property type="entry name" value="IRON COMPOUNDS ABC TRANSPORTER, ATP-BINDING PROTEIN"/>
    <property type="match status" value="1"/>
</dbReference>
<dbReference type="FunFam" id="3.40.50.300:FF:000134">
    <property type="entry name" value="Iron-enterobactin ABC transporter ATP-binding protein"/>
    <property type="match status" value="1"/>
</dbReference>
<dbReference type="RefSeq" id="WP_137743883.1">
    <property type="nucleotide sequence ID" value="NZ_BORC01000003.1"/>
</dbReference>
<sequence length="275" mass="31077">MLEVKELSFDYREREILKDISFTAMAGDFLCILGPNGAGKSTLFRCILGLHKRYNGIVSIHNENIKNMSQVKLAKKMAYIPQSHYPTFNFKVLDIVAMGLTVHLDKLASPTGEHEKLAYEALEQLGISYLWNRGYGEISGGERQMTLIARAVAQKSFILLMDEPTANLDYGNQIRVLEKVRELAQEGYTIIMTTHNPEHAFIYGNKMLMMQKGEITCAGCPTIELTEELIQNVYGVSVEIHEIYNGDVDTKVIVPKLKGDYGKNVSMDRREYSLL</sequence>
<evidence type="ECO:0000313" key="5">
    <source>
        <dbReference type="EMBL" id="GIN62242.1"/>
    </source>
</evidence>
<name>A0A920BUE6_9BACI</name>
<dbReference type="PROSITE" id="PS50893">
    <property type="entry name" value="ABC_TRANSPORTER_2"/>
    <property type="match status" value="1"/>
</dbReference>
<dbReference type="EMBL" id="BORC01000003">
    <property type="protein sequence ID" value="GIN62242.1"/>
    <property type="molecule type" value="Genomic_DNA"/>
</dbReference>
<dbReference type="Pfam" id="PF00005">
    <property type="entry name" value="ABC_tran"/>
    <property type="match status" value="1"/>
</dbReference>
<dbReference type="GO" id="GO:0005524">
    <property type="term" value="F:ATP binding"/>
    <property type="evidence" value="ECO:0007669"/>
    <property type="project" value="UniProtKB-KW"/>
</dbReference>
<proteinExistence type="predicted"/>
<organism evidence="5 6">
    <name type="scientific">Robertmurraya siralis</name>
    <dbReference type="NCBI Taxonomy" id="77777"/>
    <lineage>
        <taxon>Bacteria</taxon>
        <taxon>Bacillati</taxon>
        <taxon>Bacillota</taxon>
        <taxon>Bacilli</taxon>
        <taxon>Bacillales</taxon>
        <taxon>Bacillaceae</taxon>
        <taxon>Robertmurraya</taxon>
    </lineage>
</organism>
<dbReference type="Proteomes" id="UP000682111">
    <property type="component" value="Unassembled WGS sequence"/>
</dbReference>
<dbReference type="SUPFAM" id="SSF52540">
    <property type="entry name" value="P-loop containing nucleoside triphosphate hydrolases"/>
    <property type="match status" value="1"/>
</dbReference>
<feature type="domain" description="ABC transporter" evidence="4">
    <location>
        <begin position="2"/>
        <end position="237"/>
    </location>
</feature>
<dbReference type="PANTHER" id="PTHR42734">
    <property type="entry name" value="METAL TRANSPORT SYSTEM ATP-BINDING PROTEIN TM_0124-RELATED"/>
    <property type="match status" value="1"/>
</dbReference>
<keyword evidence="2" id="KW-0547">Nucleotide-binding</keyword>
<dbReference type="InterPro" id="IPR027417">
    <property type="entry name" value="P-loop_NTPase"/>
</dbReference>